<proteinExistence type="predicted"/>
<sequence length="60" mass="6966">MFYSEISYQDCIGSFLTRTDNKPDEDKFPPFLAFKHANDKFFIGHNANKMHLLAHVSSSR</sequence>
<keyword evidence="2" id="KW-1185">Reference proteome</keyword>
<name>A0A1J1HU20_9DIPT</name>
<dbReference type="AlphaFoldDB" id="A0A1J1HU20"/>
<protein>
    <submittedName>
        <fullName evidence="1">CLUMA_CG003602, isoform A</fullName>
    </submittedName>
</protein>
<evidence type="ECO:0000313" key="2">
    <source>
        <dbReference type="Proteomes" id="UP000183832"/>
    </source>
</evidence>
<dbReference type="EMBL" id="CVRI01000014">
    <property type="protein sequence ID" value="CRK89649.1"/>
    <property type="molecule type" value="Genomic_DNA"/>
</dbReference>
<evidence type="ECO:0000313" key="1">
    <source>
        <dbReference type="EMBL" id="CRK89649.1"/>
    </source>
</evidence>
<dbReference type="Proteomes" id="UP000183832">
    <property type="component" value="Unassembled WGS sequence"/>
</dbReference>
<reference evidence="1 2" key="1">
    <citation type="submission" date="2015-04" db="EMBL/GenBank/DDBJ databases">
        <authorList>
            <person name="Syromyatnikov M.Y."/>
            <person name="Popov V.N."/>
        </authorList>
    </citation>
    <scope>NUCLEOTIDE SEQUENCE [LARGE SCALE GENOMIC DNA]</scope>
</reference>
<gene>
    <name evidence="1" type="ORF">CLUMA_CG003602</name>
</gene>
<accession>A0A1J1HU20</accession>
<organism evidence="1 2">
    <name type="scientific">Clunio marinus</name>
    <dbReference type="NCBI Taxonomy" id="568069"/>
    <lineage>
        <taxon>Eukaryota</taxon>
        <taxon>Metazoa</taxon>
        <taxon>Ecdysozoa</taxon>
        <taxon>Arthropoda</taxon>
        <taxon>Hexapoda</taxon>
        <taxon>Insecta</taxon>
        <taxon>Pterygota</taxon>
        <taxon>Neoptera</taxon>
        <taxon>Endopterygota</taxon>
        <taxon>Diptera</taxon>
        <taxon>Nematocera</taxon>
        <taxon>Chironomoidea</taxon>
        <taxon>Chironomidae</taxon>
        <taxon>Clunio</taxon>
    </lineage>
</organism>